<proteinExistence type="predicted"/>
<dbReference type="EMBL" id="CP071410">
    <property type="protein sequence ID" value="QSW37882.1"/>
    <property type="molecule type" value="Genomic_DNA"/>
</dbReference>
<evidence type="ECO:0000256" key="1">
    <source>
        <dbReference type="SAM" id="MobiDB-lite"/>
    </source>
</evidence>
<organism evidence="2 3">
    <name type="scientific">Candidatus Vidania fulgoroideorum</name>
    <dbReference type="NCBI Taxonomy" id="881286"/>
    <lineage>
        <taxon>Bacteria</taxon>
        <taxon>Pseudomonadati</taxon>
        <taxon>Pseudomonadota</taxon>
        <taxon>Betaproteobacteria</taxon>
        <taxon>Candidatus Vidania</taxon>
    </lineage>
</organism>
<evidence type="ECO:0000313" key="3">
    <source>
        <dbReference type="Proteomes" id="UP000663602"/>
    </source>
</evidence>
<sequence>MYLVTKPILSKVINKTTIGIIKNSNTNWLTHSTNRAVLVKNTKVTHGCNTHTEYKRGTIYIQYIRKKDNKNSRNNITTSHNDNDYNKTTKKKL</sequence>
<accession>A0A975AEF2</accession>
<evidence type="ECO:0000313" key="2">
    <source>
        <dbReference type="EMBL" id="QSW37882.1"/>
    </source>
</evidence>
<protein>
    <submittedName>
        <fullName evidence="2">Uncharacterized protein</fullName>
    </submittedName>
</protein>
<reference evidence="2" key="2">
    <citation type="submission" date="2021-03" db="EMBL/GenBank/DDBJ databases">
        <title>Alternative transmission patterns in independently acquired nutritional co-symbionts of Dictyopharidae planthoppers.</title>
        <authorList>
            <person name="Michalik A."/>
            <person name="Lukasik P."/>
        </authorList>
    </citation>
    <scope>NUCLEOTIDE SEQUENCE</scope>
    <source>
        <strain evidence="2">DICMUL</strain>
    </source>
</reference>
<reference evidence="2" key="1">
    <citation type="submission" date="2021-02" db="EMBL/GenBank/DDBJ databases">
        <authorList>
            <person name="Franco D."/>
        </authorList>
    </citation>
    <scope>NUCLEOTIDE SEQUENCE</scope>
    <source>
        <strain evidence="2">DICMUL</strain>
    </source>
</reference>
<name>A0A975AEF2_9PROT</name>
<dbReference type="Proteomes" id="UP000663602">
    <property type="component" value="Chromosome"/>
</dbReference>
<dbReference type="AlphaFoldDB" id="A0A975AEF2"/>
<gene>
    <name evidence="2" type="ORF">JSR02_00230</name>
</gene>
<feature type="region of interest" description="Disordered" evidence="1">
    <location>
        <begin position="70"/>
        <end position="93"/>
    </location>
</feature>